<protein>
    <recommendedName>
        <fullName evidence="7">Protein-L-isoaspartate O-methyltransferase</fullName>
        <ecNumber evidence="7">2.1.1.77</ecNumber>
    </recommendedName>
    <alternativeName>
        <fullName evidence="7">L-isoaspartyl protein carboxyl methyltransferase</fullName>
    </alternativeName>
    <alternativeName>
        <fullName evidence="7">Protein L-isoaspartyl methyltransferase</fullName>
    </alternativeName>
    <alternativeName>
        <fullName evidence="7">Protein-beta-aspartate methyltransferase</fullName>
        <shortName evidence="7">PIMT</shortName>
    </alternativeName>
</protein>
<comment type="function">
    <text evidence="7">Catalyzes the methyl esterification of L-isoaspartyl residues in peptides and proteins that result from spontaneous decomposition of normal L-aspartyl and L-asparaginyl residues. It plays a role in the repair and/or degradation of damaged proteins.</text>
</comment>
<evidence type="ECO:0000256" key="1">
    <source>
        <dbReference type="ARBA" id="ARBA00004496"/>
    </source>
</evidence>
<evidence type="ECO:0000313" key="10">
    <source>
        <dbReference type="Proteomes" id="UP000246145"/>
    </source>
</evidence>
<dbReference type="NCBIfam" id="NF001453">
    <property type="entry name" value="PRK00312.1"/>
    <property type="match status" value="1"/>
</dbReference>
<dbReference type="GO" id="GO:0004719">
    <property type="term" value="F:protein-L-isoaspartate (D-aspartate) O-methyltransferase activity"/>
    <property type="evidence" value="ECO:0007669"/>
    <property type="project" value="UniProtKB-UniRule"/>
</dbReference>
<dbReference type="FunFam" id="3.40.50.150:FF:000010">
    <property type="entry name" value="Protein-L-isoaspartate O-methyltransferase"/>
    <property type="match status" value="1"/>
</dbReference>
<evidence type="ECO:0000313" key="9">
    <source>
        <dbReference type="EMBL" id="PVY61299.1"/>
    </source>
</evidence>
<dbReference type="GO" id="GO:0030091">
    <property type="term" value="P:protein repair"/>
    <property type="evidence" value="ECO:0007669"/>
    <property type="project" value="UniProtKB-UniRule"/>
</dbReference>
<dbReference type="InterPro" id="IPR000682">
    <property type="entry name" value="PCMT"/>
</dbReference>
<keyword evidence="10" id="KW-1185">Reference proteome</keyword>
<dbReference type="PANTHER" id="PTHR11579:SF0">
    <property type="entry name" value="PROTEIN-L-ISOASPARTATE(D-ASPARTATE) O-METHYLTRANSFERASE"/>
    <property type="match status" value="1"/>
</dbReference>
<comment type="caution">
    <text evidence="9">The sequence shown here is derived from an EMBL/GenBank/DDBJ whole genome shotgun (WGS) entry which is preliminary data.</text>
</comment>
<evidence type="ECO:0000256" key="5">
    <source>
        <dbReference type="ARBA" id="ARBA00022679"/>
    </source>
</evidence>
<dbReference type="EMBL" id="QEKO01000004">
    <property type="protein sequence ID" value="PVY61299.1"/>
    <property type="molecule type" value="Genomic_DNA"/>
</dbReference>
<dbReference type="AlphaFoldDB" id="A0A2U1CJW3"/>
<keyword evidence="3 7" id="KW-0963">Cytoplasm</keyword>
<keyword evidence="4 7" id="KW-0489">Methyltransferase</keyword>
<dbReference type="GO" id="GO:0032259">
    <property type="term" value="P:methylation"/>
    <property type="evidence" value="ECO:0007669"/>
    <property type="project" value="UniProtKB-KW"/>
</dbReference>
<comment type="subcellular location">
    <subcellularLocation>
        <location evidence="1 7">Cytoplasm</location>
    </subcellularLocation>
</comment>
<feature type="region of interest" description="Disordered" evidence="8">
    <location>
        <begin position="1"/>
        <end position="36"/>
    </location>
</feature>
<dbReference type="STRING" id="1231391.GCA_000308195_00973"/>
<dbReference type="InterPro" id="IPR029063">
    <property type="entry name" value="SAM-dependent_MTases_sf"/>
</dbReference>
<keyword evidence="6 7" id="KW-0949">S-adenosyl-L-methionine</keyword>
<comment type="catalytic activity">
    <reaction evidence="7">
        <text>[protein]-L-isoaspartate + S-adenosyl-L-methionine = [protein]-L-isoaspartate alpha-methyl ester + S-adenosyl-L-homocysteine</text>
        <dbReference type="Rhea" id="RHEA:12705"/>
        <dbReference type="Rhea" id="RHEA-COMP:12143"/>
        <dbReference type="Rhea" id="RHEA-COMP:12144"/>
        <dbReference type="ChEBI" id="CHEBI:57856"/>
        <dbReference type="ChEBI" id="CHEBI:59789"/>
        <dbReference type="ChEBI" id="CHEBI:90596"/>
        <dbReference type="ChEBI" id="CHEBI:90598"/>
        <dbReference type="EC" id="2.1.1.77"/>
    </reaction>
</comment>
<dbReference type="Pfam" id="PF01135">
    <property type="entry name" value="PCMT"/>
    <property type="match status" value="1"/>
</dbReference>
<proteinExistence type="inferred from homology"/>
<keyword evidence="5 7" id="KW-0808">Transferase</keyword>
<dbReference type="CDD" id="cd02440">
    <property type="entry name" value="AdoMet_MTases"/>
    <property type="match status" value="1"/>
</dbReference>
<name>A0A2U1CJW3_9BURK</name>
<comment type="similarity">
    <text evidence="2 7">Belongs to the methyltransferase superfamily. L-isoaspartyl/D-aspartyl protein methyltransferase family.</text>
</comment>
<evidence type="ECO:0000256" key="4">
    <source>
        <dbReference type="ARBA" id="ARBA00022603"/>
    </source>
</evidence>
<gene>
    <name evidence="7" type="primary">pcm</name>
    <name evidence="9" type="ORF">C7440_2849</name>
</gene>
<dbReference type="PROSITE" id="PS01279">
    <property type="entry name" value="PCMT"/>
    <property type="match status" value="1"/>
</dbReference>
<dbReference type="EC" id="2.1.1.77" evidence="7"/>
<evidence type="ECO:0000256" key="7">
    <source>
        <dbReference type="HAMAP-Rule" id="MF_00090"/>
    </source>
</evidence>
<dbReference type="Proteomes" id="UP000246145">
    <property type="component" value="Unassembled WGS sequence"/>
</dbReference>
<evidence type="ECO:0000256" key="8">
    <source>
        <dbReference type="SAM" id="MobiDB-lite"/>
    </source>
</evidence>
<dbReference type="PANTHER" id="PTHR11579">
    <property type="entry name" value="PROTEIN-L-ISOASPARTATE O-METHYLTRANSFERASE"/>
    <property type="match status" value="1"/>
</dbReference>
<reference evidence="9 10" key="1">
    <citation type="submission" date="2018-04" db="EMBL/GenBank/DDBJ databases">
        <title>Genomic Encyclopedia of Type Strains, Phase IV (KMG-IV): sequencing the most valuable type-strain genomes for metagenomic binning, comparative biology and taxonomic classification.</title>
        <authorList>
            <person name="Goeker M."/>
        </authorList>
    </citation>
    <scope>NUCLEOTIDE SEQUENCE [LARGE SCALE GENOMIC DNA]</scope>
    <source>
        <strain evidence="9 10">DSM 10065</strain>
    </source>
</reference>
<dbReference type="GO" id="GO:0005737">
    <property type="term" value="C:cytoplasm"/>
    <property type="evidence" value="ECO:0007669"/>
    <property type="project" value="UniProtKB-SubCell"/>
</dbReference>
<sequence length="273" mass="29410">MSKPVNRFPFASGTMNRFGRSSLGGGPSTTNSNARIATMPGRLPVPATPVRPLAAATANLGLNSDRQRAVMVQRLRNQGIQDERILNAMLTVPRHVFVDEGLASRAYEDAALPIGYGQTISQPWVVARMIAALCEERMPTRVLEVGAGCGYQAAVLAQLVKEVYAIERIRGLYDMARFHLRTLRLAARVRLSFGDGMAGLPSSAPFDGIIVAAAGIKIPASLLEQLAIGGRLIAPEGGATQRLVLIERTGPATWRRQELESVRFVPLRAGTQS</sequence>
<evidence type="ECO:0000256" key="3">
    <source>
        <dbReference type="ARBA" id="ARBA00022490"/>
    </source>
</evidence>
<dbReference type="SUPFAM" id="SSF53335">
    <property type="entry name" value="S-adenosyl-L-methionine-dependent methyltransferases"/>
    <property type="match status" value="1"/>
</dbReference>
<dbReference type="NCBIfam" id="TIGR00080">
    <property type="entry name" value="pimt"/>
    <property type="match status" value="1"/>
</dbReference>
<dbReference type="HAMAP" id="MF_00090">
    <property type="entry name" value="PIMT"/>
    <property type="match status" value="1"/>
</dbReference>
<dbReference type="OrthoDB" id="9810066at2"/>
<accession>A0A2U1CJW3</accession>
<evidence type="ECO:0000256" key="6">
    <source>
        <dbReference type="ARBA" id="ARBA00022691"/>
    </source>
</evidence>
<evidence type="ECO:0000256" key="2">
    <source>
        <dbReference type="ARBA" id="ARBA00005369"/>
    </source>
</evidence>
<feature type="active site" evidence="7">
    <location>
        <position position="121"/>
    </location>
</feature>
<organism evidence="9 10">
    <name type="scientific">Pusillimonas noertemannii</name>
    <dbReference type="NCBI Taxonomy" id="305977"/>
    <lineage>
        <taxon>Bacteria</taxon>
        <taxon>Pseudomonadati</taxon>
        <taxon>Pseudomonadota</taxon>
        <taxon>Betaproteobacteria</taxon>
        <taxon>Burkholderiales</taxon>
        <taxon>Alcaligenaceae</taxon>
        <taxon>Pusillimonas</taxon>
    </lineage>
</organism>
<dbReference type="Gene3D" id="3.40.50.150">
    <property type="entry name" value="Vaccinia Virus protein VP39"/>
    <property type="match status" value="1"/>
</dbReference>